<gene>
    <name evidence="1" type="ORF">M8744_14240</name>
</gene>
<comment type="caution">
    <text evidence="1">The sequence shown here is derived from an EMBL/GenBank/DDBJ whole genome shotgun (WGS) entry which is preliminary data.</text>
</comment>
<keyword evidence="2" id="KW-1185">Reference proteome</keyword>
<evidence type="ECO:0000313" key="2">
    <source>
        <dbReference type="Proteomes" id="UP001203036"/>
    </source>
</evidence>
<name>A0ACC5ZYC8_9RHOB</name>
<dbReference type="EMBL" id="JAMQGO010000010">
    <property type="protein sequence ID" value="MCM2563312.1"/>
    <property type="molecule type" value="Genomic_DNA"/>
</dbReference>
<reference evidence="1" key="1">
    <citation type="submission" date="2022-06" db="EMBL/GenBank/DDBJ databases">
        <title>Lutimaribacter sp. EGI FJ00013, a novel bacterium isolated from a salt lake sediment enrichment.</title>
        <authorList>
            <person name="Gao L."/>
            <person name="Fang B.-Z."/>
            <person name="Li W.-J."/>
        </authorList>
    </citation>
    <scope>NUCLEOTIDE SEQUENCE</scope>
    <source>
        <strain evidence="1">EGI FJ00013</strain>
    </source>
</reference>
<dbReference type="Proteomes" id="UP001203036">
    <property type="component" value="Unassembled WGS sequence"/>
</dbReference>
<accession>A0ACC5ZYC8</accession>
<organism evidence="1 2">
    <name type="scientific">Lutimaribacter degradans</name>
    <dbReference type="NCBI Taxonomy" id="2945989"/>
    <lineage>
        <taxon>Bacteria</taxon>
        <taxon>Pseudomonadati</taxon>
        <taxon>Pseudomonadota</taxon>
        <taxon>Alphaproteobacteria</taxon>
        <taxon>Rhodobacterales</taxon>
        <taxon>Roseobacteraceae</taxon>
        <taxon>Lutimaribacter</taxon>
    </lineage>
</organism>
<proteinExistence type="predicted"/>
<protein>
    <submittedName>
        <fullName evidence="1">LysR family transcriptional regulator</fullName>
    </submittedName>
</protein>
<evidence type="ECO:0000313" key="1">
    <source>
        <dbReference type="EMBL" id="MCM2563312.1"/>
    </source>
</evidence>
<sequence>MRFTLKQLRYYDAALRTGSIAKAAIEMNISQSSITAALDLIEETVGQELFRRVPAKGIQPTDMGQEVGSRIAAFLKQARVFESDLMSMSGNPTGMLHVGCYAPSAPHVLPRLMKIVAEHHAAIRMELIETDLGAMPRLLNEGKIDLALTYRRTLPDAMPFLPLFRARPYALLRENSALSQQPYVTLKDLSQHPMVLLDLPSAMGYFHQIFADQGLALQVAHTTKSSSVLRGLVAAGFGNAILNICSPLDRTGGAGYIARPIKGQVQSPLFGVAYTHAARRSSLVQAMLEICENISTQGMFDDLVLNP</sequence>